<dbReference type="Pfam" id="PF01507">
    <property type="entry name" value="PAPS_reduct"/>
    <property type="match status" value="1"/>
</dbReference>
<comment type="subcellular location">
    <subcellularLocation>
        <location evidence="4">Cytoplasm</location>
    </subcellularLocation>
</comment>
<evidence type="ECO:0000259" key="5">
    <source>
        <dbReference type="Pfam" id="PF01507"/>
    </source>
</evidence>
<dbReference type="GO" id="GO:0019379">
    <property type="term" value="P:sulfate assimilation, phosphoadenylyl sulfate reduction by phosphoadenylyl-sulfate reductase (thioredoxin)"/>
    <property type="evidence" value="ECO:0007669"/>
    <property type="project" value="UniProtKB-UniRule"/>
</dbReference>
<dbReference type="EC" id="1.8.4.10" evidence="4"/>
<dbReference type="PANTHER" id="PTHR46509">
    <property type="entry name" value="PHOSPHOADENOSINE PHOSPHOSULFATE REDUCTASE"/>
    <property type="match status" value="1"/>
</dbReference>
<dbReference type="HAMAP" id="MF_00063">
    <property type="entry name" value="CysH"/>
    <property type="match status" value="1"/>
</dbReference>
<feature type="active site" description="Nucleophile; cysteine thiosulfonate intermediate" evidence="4">
    <location>
        <position position="228"/>
    </location>
</feature>
<feature type="binding site" evidence="4">
    <location>
        <position position="121"/>
    </location>
    <ligand>
        <name>[4Fe-4S] cluster</name>
        <dbReference type="ChEBI" id="CHEBI:49883"/>
    </ligand>
</feature>
<evidence type="ECO:0000256" key="3">
    <source>
        <dbReference type="ARBA" id="ARBA00024327"/>
    </source>
</evidence>
<accession>A0A1G7LAQ1</accession>
<reference evidence="6 7" key="1">
    <citation type="submission" date="2016-10" db="EMBL/GenBank/DDBJ databases">
        <authorList>
            <person name="de Groot N.N."/>
        </authorList>
    </citation>
    <scope>NUCLEOTIDE SEQUENCE [LARGE SCALE GENOMIC DNA]</scope>
    <source>
        <strain evidence="6 7">DSM 25584</strain>
    </source>
</reference>
<comment type="cofactor">
    <cofactor evidence="4">
        <name>[4Fe-4S] cluster</name>
        <dbReference type="ChEBI" id="CHEBI:49883"/>
    </cofactor>
    <text evidence="4">Binds 1 [4Fe-4S] cluster per subunit.</text>
</comment>
<dbReference type="GO" id="GO:0005737">
    <property type="term" value="C:cytoplasm"/>
    <property type="evidence" value="ECO:0007669"/>
    <property type="project" value="UniProtKB-SubCell"/>
</dbReference>
<feature type="binding site" evidence="4">
    <location>
        <position position="202"/>
    </location>
    <ligand>
        <name>[4Fe-4S] cluster</name>
        <dbReference type="ChEBI" id="CHEBI:49883"/>
    </ligand>
</feature>
<evidence type="ECO:0000256" key="4">
    <source>
        <dbReference type="HAMAP-Rule" id="MF_00063"/>
    </source>
</evidence>
<protein>
    <recommendedName>
        <fullName evidence="4">Adenosine 5'-phosphosulfate reductase</fullName>
        <shortName evidence="4">APS reductase</shortName>
        <ecNumber evidence="4">1.8.4.10</ecNumber>
    </recommendedName>
    <alternativeName>
        <fullName evidence="4">5'-adenylylsulfate reductase</fullName>
    </alternativeName>
    <alternativeName>
        <fullName evidence="4">Thioredoxin-dependent 5'-adenylylsulfate reductase</fullName>
    </alternativeName>
</protein>
<dbReference type="OrthoDB" id="9794018at2"/>
<evidence type="ECO:0000313" key="7">
    <source>
        <dbReference type="Proteomes" id="UP000199415"/>
    </source>
</evidence>
<keyword evidence="4" id="KW-0411">Iron-sulfur</keyword>
<dbReference type="Gene3D" id="3.40.50.620">
    <property type="entry name" value="HUPs"/>
    <property type="match status" value="1"/>
</dbReference>
<dbReference type="SUPFAM" id="SSF52402">
    <property type="entry name" value="Adenine nucleotide alpha hydrolases-like"/>
    <property type="match status" value="1"/>
</dbReference>
<feature type="binding site" evidence="4">
    <location>
        <position position="122"/>
    </location>
    <ligand>
        <name>[4Fe-4S] cluster</name>
        <dbReference type="ChEBI" id="CHEBI:49883"/>
    </ligand>
</feature>
<organism evidence="6 7">
    <name type="scientific">Limimonas halophila</name>
    <dbReference type="NCBI Taxonomy" id="1082479"/>
    <lineage>
        <taxon>Bacteria</taxon>
        <taxon>Pseudomonadati</taxon>
        <taxon>Pseudomonadota</taxon>
        <taxon>Alphaproteobacteria</taxon>
        <taxon>Rhodospirillales</taxon>
        <taxon>Rhodovibrionaceae</taxon>
        <taxon>Limimonas</taxon>
    </lineage>
</organism>
<dbReference type="STRING" id="1082479.SAMN05216241_101180"/>
<dbReference type="Proteomes" id="UP000199415">
    <property type="component" value="Unassembled WGS sequence"/>
</dbReference>
<evidence type="ECO:0000313" key="6">
    <source>
        <dbReference type="EMBL" id="SDF46525.1"/>
    </source>
</evidence>
<dbReference type="GO" id="GO:0046872">
    <property type="term" value="F:metal ion binding"/>
    <property type="evidence" value="ECO:0007669"/>
    <property type="project" value="UniProtKB-KW"/>
</dbReference>
<dbReference type="PIRSF" id="PIRSF000857">
    <property type="entry name" value="PAPS_reductase"/>
    <property type="match status" value="1"/>
</dbReference>
<dbReference type="InterPro" id="IPR002500">
    <property type="entry name" value="PAPS_reduct_dom"/>
</dbReference>
<gene>
    <name evidence="4" type="primary">cysH</name>
    <name evidence="6" type="ORF">SAMN05216241_101180</name>
</gene>
<dbReference type="AlphaFoldDB" id="A0A1G7LAQ1"/>
<dbReference type="EMBL" id="FNCE01000001">
    <property type="protein sequence ID" value="SDF46525.1"/>
    <property type="molecule type" value="Genomic_DNA"/>
</dbReference>
<dbReference type="NCBIfam" id="TIGR00434">
    <property type="entry name" value="cysH"/>
    <property type="match status" value="1"/>
</dbReference>
<dbReference type="GO" id="GO:0070814">
    <property type="term" value="P:hydrogen sulfide biosynthetic process"/>
    <property type="evidence" value="ECO:0007669"/>
    <property type="project" value="UniProtKB-UniRule"/>
</dbReference>
<dbReference type="NCBIfam" id="NF002537">
    <property type="entry name" value="PRK02090.1"/>
    <property type="match status" value="1"/>
</dbReference>
<dbReference type="GO" id="GO:0043866">
    <property type="term" value="F:adenylyl-sulfate reductase (thioredoxin) activity"/>
    <property type="evidence" value="ECO:0007669"/>
    <property type="project" value="UniProtKB-EC"/>
</dbReference>
<dbReference type="GO" id="GO:0004604">
    <property type="term" value="F:phosphoadenylyl-sulfate reductase (thioredoxin) activity"/>
    <property type="evidence" value="ECO:0007669"/>
    <property type="project" value="UniProtKB-UniRule"/>
</dbReference>
<name>A0A1G7LAQ1_9PROT</name>
<comment type="similarity">
    <text evidence="1 4">Belongs to the PAPS reductase family. CysH subfamily.</text>
</comment>
<evidence type="ECO:0000256" key="2">
    <source>
        <dbReference type="ARBA" id="ARBA00023002"/>
    </source>
</evidence>
<keyword evidence="4" id="KW-0963">Cytoplasm</keyword>
<comment type="catalytic activity">
    <reaction evidence="4">
        <text>[thioredoxin]-disulfide + sulfite + AMP + 2 H(+) = adenosine 5'-phosphosulfate + [thioredoxin]-dithiol</text>
        <dbReference type="Rhea" id="RHEA:21976"/>
        <dbReference type="Rhea" id="RHEA-COMP:10698"/>
        <dbReference type="Rhea" id="RHEA-COMP:10700"/>
        <dbReference type="ChEBI" id="CHEBI:15378"/>
        <dbReference type="ChEBI" id="CHEBI:17359"/>
        <dbReference type="ChEBI" id="CHEBI:29950"/>
        <dbReference type="ChEBI" id="CHEBI:50058"/>
        <dbReference type="ChEBI" id="CHEBI:58243"/>
        <dbReference type="ChEBI" id="CHEBI:456215"/>
        <dbReference type="EC" id="1.8.4.10"/>
    </reaction>
</comment>
<evidence type="ECO:0000256" key="1">
    <source>
        <dbReference type="ARBA" id="ARBA00009732"/>
    </source>
</evidence>
<dbReference type="RefSeq" id="WP_090018234.1">
    <property type="nucleotide sequence ID" value="NZ_FNCE01000001.1"/>
</dbReference>
<dbReference type="InterPro" id="IPR004511">
    <property type="entry name" value="PAPS/APS_Rdtase"/>
</dbReference>
<dbReference type="InterPro" id="IPR014729">
    <property type="entry name" value="Rossmann-like_a/b/a_fold"/>
</dbReference>
<keyword evidence="7" id="KW-1185">Reference proteome</keyword>
<comment type="function">
    <text evidence="4">Catalyzes the formation of sulfite from adenosine 5'-phosphosulfate (APS) using thioredoxin as an electron donor.</text>
</comment>
<keyword evidence="2 4" id="KW-0560">Oxidoreductase</keyword>
<proteinExistence type="inferred from homology"/>
<comment type="pathway">
    <text evidence="3 4">Sulfur metabolism; hydrogen sulfide biosynthesis; sulfite from sulfate.</text>
</comment>
<dbReference type="GO" id="GO:0051539">
    <property type="term" value="F:4 iron, 4 sulfur cluster binding"/>
    <property type="evidence" value="ECO:0007669"/>
    <property type="project" value="UniProtKB-UniRule"/>
</dbReference>
<keyword evidence="4" id="KW-0408">Iron</keyword>
<feature type="domain" description="Phosphoadenosine phosphosulphate reductase" evidence="5">
    <location>
        <begin position="41"/>
        <end position="208"/>
    </location>
</feature>
<keyword evidence="4" id="KW-0479">Metal-binding</keyword>
<sequence length="247" mass="27045">MEGALRLTAEDRAAQLDARAGHLSGSELIAAAADEFPGSLACVSAFGAESAGLLYLVAQVDPSIPIIFLETRKHFPETLMYRDRIAAKLGLTDVRSVKPEPADLEQPDPDGRLWARNPDKCCHLRKVLPLERALSGFDAWITGRKRFQSTTRAELPPVEAADGRVKINPLCDWGKDDVDRLFADTGLPRHPLVHEGYPSIGCLPCTRKPAEDEDERGGRWAGSNKTECGIHKVWWLQQQGGDAGDAI</sequence>
<dbReference type="PANTHER" id="PTHR46509:SF1">
    <property type="entry name" value="PHOSPHOADENOSINE PHOSPHOSULFATE REDUCTASE"/>
    <property type="match status" value="1"/>
</dbReference>
<feature type="binding site" evidence="4">
    <location>
        <position position="205"/>
    </location>
    <ligand>
        <name>[4Fe-4S] cluster</name>
        <dbReference type="ChEBI" id="CHEBI:49883"/>
    </ligand>
</feature>